<evidence type="ECO:0000256" key="4">
    <source>
        <dbReference type="ARBA" id="ARBA00022801"/>
    </source>
</evidence>
<dbReference type="GO" id="GO:0046872">
    <property type="term" value="F:metal ion binding"/>
    <property type="evidence" value="ECO:0007669"/>
    <property type="project" value="UniProtKB-KW"/>
</dbReference>
<evidence type="ECO:0000256" key="7">
    <source>
        <dbReference type="SAM" id="MobiDB-lite"/>
    </source>
</evidence>
<dbReference type="AlphaFoldDB" id="A0AAV1EBR8"/>
<feature type="region of interest" description="Disordered" evidence="7">
    <location>
        <begin position="84"/>
        <end position="105"/>
    </location>
</feature>
<reference evidence="9" key="1">
    <citation type="submission" date="2023-03" db="EMBL/GenBank/DDBJ databases">
        <authorList>
            <person name="Julca I."/>
        </authorList>
    </citation>
    <scope>NUCLEOTIDE SEQUENCE</scope>
</reference>
<evidence type="ECO:0000313" key="9">
    <source>
        <dbReference type="EMBL" id="CAI9117155.1"/>
    </source>
</evidence>
<proteinExistence type="predicted"/>
<dbReference type="CDD" id="cd00143">
    <property type="entry name" value="PP2Cc"/>
    <property type="match status" value="1"/>
</dbReference>
<accession>A0AAV1EBR8</accession>
<evidence type="ECO:0000256" key="1">
    <source>
        <dbReference type="ARBA" id="ARBA00001936"/>
    </source>
</evidence>
<evidence type="ECO:0000259" key="8">
    <source>
        <dbReference type="PROSITE" id="PS51746"/>
    </source>
</evidence>
<dbReference type="Pfam" id="PF00481">
    <property type="entry name" value="PP2C"/>
    <property type="match status" value="1"/>
</dbReference>
<dbReference type="GO" id="GO:0004722">
    <property type="term" value="F:protein serine/threonine phosphatase activity"/>
    <property type="evidence" value="ECO:0007669"/>
    <property type="project" value="InterPro"/>
</dbReference>
<name>A0AAV1EBR8_OLDCO</name>
<feature type="domain" description="PPM-type phosphatase" evidence="8">
    <location>
        <begin position="177"/>
        <end position="453"/>
    </location>
</feature>
<evidence type="ECO:0000256" key="2">
    <source>
        <dbReference type="ARBA" id="ARBA00001946"/>
    </source>
</evidence>
<keyword evidence="3" id="KW-0479">Metal-binding</keyword>
<evidence type="ECO:0000256" key="6">
    <source>
        <dbReference type="ARBA" id="ARBA00023211"/>
    </source>
</evidence>
<dbReference type="Gene3D" id="3.60.40.10">
    <property type="entry name" value="PPM-type phosphatase domain"/>
    <property type="match status" value="1"/>
</dbReference>
<dbReference type="SMART" id="SM00331">
    <property type="entry name" value="PP2C_SIG"/>
    <property type="match status" value="1"/>
</dbReference>
<dbReference type="EMBL" id="OX459125">
    <property type="protein sequence ID" value="CAI9117155.1"/>
    <property type="molecule type" value="Genomic_DNA"/>
</dbReference>
<comment type="cofactor">
    <cofactor evidence="2">
        <name>Mg(2+)</name>
        <dbReference type="ChEBI" id="CHEBI:18420"/>
    </cofactor>
</comment>
<dbReference type="Proteomes" id="UP001161247">
    <property type="component" value="Chromosome 8"/>
</dbReference>
<dbReference type="PANTHER" id="PTHR47992">
    <property type="entry name" value="PROTEIN PHOSPHATASE"/>
    <property type="match status" value="1"/>
</dbReference>
<evidence type="ECO:0000313" key="10">
    <source>
        <dbReference type="Proteomes" id="UP001161247"/>
    </source>
</evidence>
<evidence type="ECO:0000256" key="5">
    <source>
        <dbReference type="ARBA" id="ARBA00022842"/>
    </source>
</evidence>
<sequence>MIELSGVFFLRLSIFSIGFCFLRRLRKGIRGMALAAVSASKQPPSSSSSNPQATWLGSLLYNANKFEANQYPKRQKTITSDPYIKEDTNHHEDDHPHQSTTTTSVTHIVNDQEAQILQRKEEEMMVMKQPRTSVLTRKSTLRPTQLVVPAPLSCPAEMEIMIGKKYEREEFQLQGKGFAVASKKGKRAVMEDSHGVMLHIDSNPKQAFFVVVDGHGGRAAAEFVAENLGTNIMKEINNIENVAVGSLEEAEHHHIEQAIRRGYLVTDHQFLSQEVNKGGACAASVLVKDGEMYVGNVGDCKVILSRNGKAQCLTQDHRLTRPDERARIENSGGFLECRNGVWRVNGSLAVSRAIGDAYLKQHIISEPHTLSLPLTPDDSDCFLILASDGLWDKVGEQEAVDVVLASSSSRGGGGKKKEDQDEDDSAVEACKELVALSYRRGGVDDVTVMVIHLPNFFS</sequence>
<keyword evidence="10" id="KW-1185">Reference proteome</keyword>
<gene>
    <name evidence="9" type="ORF">OLC1_LOCUS23257</name>
</gene>
<organism evidence="9 10">
    <name type="scientific">Oldenlandia corymbosa var. corymbosa</name>
    <dbReference type="NCBI Taxonomy" id="529605"/>
    <lineage>
        <taxon>Eukaryota</taxon>
        <taxon>Viridiplantae</taxon>
        <taxon>Streptophyta</taxon>
        <taxon>Embryophyta</taxon>
        <taxon>Tracheophyta</taxon>
        <taxon>Spermatophyta</taxon>
        <taxon>Magnoliopsida</taxon>
        <taxon>eudicotyledons</taxon>
        <taxon>Gunneridae</taxon>
        <taxon>Pentapetalae</taxon>
        <taxon>asterids</taxon>
        <taxon>lamiids</taxon>
        <taxon>Gentianales</taxon>
        <taxon>Rubiaceae</taxon>
        <taxon>Rubioideae</taxon>
        <taxon>Spermacoceae</taxon>
        <taxon>Hedyotis-Oldenlandia complex</taxon>
        <taxon>Oldenlandia</taxon>
    </lineage>
</organism>
<comment type="cofactor">
    <cofactor evidence="1">
        <name>Mn(2+)</name>
        <dbReference type="ChEBI" id="CHEBI:29035"/>
    </cofactor>
</comment>
<dbReference type="FunFam" id="3.60.40.10:FF:000079">
    <property type="entry name" value="Probable protein phosphatase 2C 74"/>
    <property type="match status" value="1"/>
</dbReference>
<feature type="compositionally biased region" description="Basic and acidic residues" evidence="7">
    <location>
        <begin position="84"/>
        <end position="97"/>
    </location>
</feature>
<keyword evidence="5" id="KW-0460">Magnesium</keyword>
<keyword evidence="4" id="KW-0378">Hydrolase</keyword>
<dbReference type="PROSITE" id="PS51746">
    <property type="entry name" value="PPM_2"/>
    <property type="match status" value="1"/>
</dbReference>
<dbReference type="InterPro" id="IPR001932">
    <property type="entry name" value="PPM-type_phosphatase-like_dom"/>
</dbReference>
<protein>
    <submittedName>
        <fullName evidence="9">OLC1v1018499C1</fullName>
    </submittedName>
</protein>
<dbReference type="SUPFAM" id="SSF81606">
    <property type="entry name" value="PP2C-like"/>
    <property type="match status" value="1"/>
</dbReference>
<dbReference type="SMART" id="SM00332">
    <property type="entry name" value="PP2Cc"/>
    <property type="match status" value="1"/>
</dbReference>
<dbReference type="InterPro" id="IPR015655">
    <property type="entry name" value="PP2C"/>
</dbReference>
<keyword evidence="6" id="KW-0464">Manganese</keyword>
<evidence type="ECO:0000256" key="3">
    <source>
        <dbReference type="ARBA" id="ARBA00022723"/>
    </source>
</evidence>
<dbReference type="InterPro" id="IPR036457">
    <property type="entry name" value="PPM-type-like_dom_sf"/>
</dbReference>